<comment type="caution">
    <text evidence="3">The sequence shown here is derived from an EMBL/GenBank/DDBJ whole genome shotgun (WGS) entry which is preliminary data.</text>
</comment>
<feature type="transmembrane region" description="Helical" evidence="1">
    <location>
        <begin position="69"/>
        <end position="89"/>
    </location>
</feature>
<dbReference type="Proteomes" id="UP000601223">
    <property type="component" value="Unassembled WGS sequence"/>
</dbReference>
<reference evidence="3 4" key="1">
    <citation type="submission" date="2021-01" db="EMBL/GenBank/DDBJ databases">
        <title>Whole genome shotgun sequence of Catellatospora bangladeshensis NBRC 107357.</title>
        <authorList>
            <person name="Komaki H."/>
            <person name="Tamura T."/>
        </authorList>
    </citation>
    <scope>NUCLEOTIDE SEQUENCE [LARGE SCALE GENOMIC DNA]</scope>
    <source>
        <strain evidence="3 4">NBRC 107357</strain>
    </source>
</reference>
<feature type="transmembrane region" description="Helical" evidence="1">
    <location>
        <begin position="140"/>
        <end position="166"/>
    </location>
</feature>
<dbReference type="AlphaFoldDB" id="A0A8J3NMP9"/>
<protein>
    <recommendedName>
        <fullName evidence="2">DUF6545 domain-containing protein</fullName>
    </recommendedName>
</protein>
<feature type="transmembrane region" description="Helical" evidence="1">
    <location>
        <begin position="221"/>
        <end position="242"/>
    </location>
</feature>
<keyword evidence="1" id="KW-0812">Transmembrane</keyword>
<organism evidence="3 4">
    <name type="scientific">Catellatospora bangladeshensis</name>
    <dbReference type="NCBI Taxonomy" id="310355"/>
    <lineage>
        <taxon>Bacteria</taxon>
        <taxon>Bacillati</taxon>
        <taxon>Actinomycetota</taxon>
        <taxon>Actinomycetes</taxon>
        <taxon>Micromonosporales</taxon>
        <taxon>Micromonosporaceae</taxon>
        <taxon>Catellatospora</taxon>
    </lineage>
</organism>
<dbReference type="EMBL" id="BONF01000061">
    <property type="protein sequence ID" value="GIF86170.1"/>
    <property type="molecule type" value="Genomic_DNA"/>
</dbReference>
<feature type="transmembrane region" description="Helical" evidence="1">
    <location>
        <begin position="178"/>
        <end position="201"/>
    </location>
</feature>
<name>A0A8J3NMP9_9ACTN</name>
<dbReference type="RefSeq" id="WP_203756980.1">
    <property type="nucleotide sequence ID" value="NZ_BONF01000061.1"/>
</dbReference>
<keyword evidence="1" id="KW-1133">Transmembrane helix</keyword>
<feature type="transmembrane region" description="Helical" evidence="1">
    <location>
        <begin position="101"/>
        <end position="120"/>
    </location>
</feature>
<gene>
    <name evidence="3" type="ORF">Cba03nite_75190</name>
</gene>
<keyword evidence="4" id="KW-1185">Reference proteome</keyword>
<accession>A0A8J3NMP9</accession>
<dbReference type="Pfam" id="PF20182">
    <property type="entry name" value="DUF6545"/>
    <property type="match status" value="1"/>
</dbReference>
<feature type="domain" description="DUF6545" evidence="2">
    <location>
        <begin position="240"/>
        <end position="380"/>
    </location>
</feature>
<keyword evidence="1" id="KW-0472">Membrane</keyword>
<evidence type="ECO:0000313" key="4">
    <source>
        <dbReference type="Proteomes" id="UP000601223"/>
    </source>
</evidence>
<evidence type="ECO:0000256" key="1">
    <source>
        <dbReference type="SAM" id="Phobius"/>
    </source>
</evidence>
<evidence type="ECO:0000313" key="3">
    <source>
        <dbReference type="EMBL" id="GIF86170.1"/>
    </source>
</evidence>
<evidence type="ECO:0000259" key="2">
    <source>
        <dbReference type="Pfam" id="PF20182"/>
    </source>
</evidence>
<dbReference type="InterPro" id="IPR046675">
    <property type="entry name" value="DUF6545"/>
</dbReference>
<dbReference type="InterPro" id="IPR050039">
    <property type="entry name" value="MAB_1171c-like"/>
</dbReference>
<proteinExistence type="predicted"/>
<dbReference type="NCBIfam" id="NF042915">
    <property type="entry name" value="MAB_1171c_fam"/>
    <property type="match status" value="1"/>
</dbReference>
<sequence length="411" mass="43889">MFARYFSAALLLGVVTAAVDLWRNPSRRSGARVSRMLTVALGAAAMLLLTPDVYGAIDRSSGVDNLARLLSNSTTVAACAAIQIMILYWVTPPARVGRAVLVRLAVLAGAVAAMAVAFAVTPTAENNGNWQADNTARHGISVYLAIYFGYLAWTAVQIIQFVPRYARLAHLVHIKIGLWFFVAFGWTGMIYNGTGLITAVADDLGATGLPAALVPVYLTGLGLSIVSLILSVVVPILGIAWVKSHRAYQCCRLRPFWAALTGAHPEILLETPARRFAYNIGCIFAREHQALYRRTTEIRDVYLSLRPWMDAGVQAAAERQADAAGLSGRRRAAAVEAAVVKAALHAKVSGYAPTGTGDVQPGGEDMPSEVAWLLRVAAEFSGPVAAQVLDGLRRDGTADRPTPTQGQELPA</sequence>
<feature type="transmembrane region" description="Helical" evidence="1">
    <location>
        <begin position="36"/>
        <end position="57"/>
    </location>
</feature>